<evidence type="ECO:0000259" key="2">
    <source>
        <dbReference type="Pfam" id="PF14358"/>
    </source>
</evidence>
<feature type="transmembrane region" description="Helical" evidence="1">
    <location>
        <begin position="50"/>
        <end position="71"/>
    </location>
</feature>
<dbReference type="STRING" id="598659.NAMH_0395"/>
<feature type="transmembrane region" description="Helical" evidence="1">
    <location>
        <begin position="9"/>
        <end position="30"/>
    </location>
</feature>
<dbReference type="InterPro" id="IPR025517">
    <property type="entry name" value="DUF4405"/>
</dbReference>
<dbReference type="HOGENOM" id="CLU_089995_0_0_7"/>
<evidence type="ECO:0000256" key="1">
    <source>
        <dbReference type="SAM" id="Phobius"/>
    </source>
</evidence>
<feature type="domain" description="Flavinylation-associated cytochrome" evidence="2">
    <location>
        <begin position="5"/>
        <end position="71"/>
    </location>
</feature>
<keyword evidence="1" id="KW-0812">Transmembrane</keyword>
<keyword evidence="1" id="KW-1133">Transmembrane helix</keyword>
<evidence type="ECO:0000313" key="4">
    <source>
        <dbReference type="Proteomes" id="UP000000448"/>
    </source>
</evidence>
<reference evidence="3 4" key="1">
    <citation type="journal article" date="2009" name="PLoS Genet.">
        <title>Adaptations to submarine hydrothermal environments exemplified by the genome of Nautilia profundicola.</title>
        <authorList>
            <person name="Campbell B.J."/>
            <person name="Smith J.L."/>
            <person name="Hanson T.E."/>
            <person name="Klotz M.G."/>
            <person name="Stein L.Y."/>
            <person name="Lee C.K."/>
            <person name="Wu D."/>
            <person name="Robinson J.M."/>
            <person name="Khouri H.M."/>
            <person name="Eisen J.A."/>
            <person name="Cary S.C."/>
        </authorList>
    </citation>
    <scope>NUCLEOTIDE SEQUENCE [LARGE SCALE GENOMIC DNA]</scope>
    <source>
        <strain evidence="4">ATCC BAA-1463 / DSM 18972 / AmH</strain>
    </source>
</reference>
<dbReference type="Proteomes" id="UP000000448">
    <property type="component" value="Chromosome"/>
</dbReference>
<keyword evidence="1" id="KW-0472">Membrane</keyword>
<sequence>MKRKWIDLLLFYATVMIIISGIVLYIMPHGRVAYFTGWKFLGVDKDGWDNIHVIFGFLMVIVAVWHIVINWKVMKKYLLQKESVFALLITAVVTVGTVANIQPFKSVSDLEEMIKDSWDVNNKAIPISHGELMSLKEFCERLNINLDVAVKKLKSKNFTFSVNDTLKTIAKNNNTTPADIYEIIKNAKTVTAMPGSGYGKMTLEEVCKKEGINVNECLNKLQNKGIKAGPKETLREIAFPNGVTPVDIIDMIKK</sequence>
<dbReference type="eggNOG" id="ENOG502Z9T8">
    <property type="taxonomic scope" value="Bacteria"/>
</dbReference>
<dbReference type="KEGG" id="nam:NAMH_0395"/>
<protein>
    <recommendedName>
        <fullName evidence="2">Flavinylation-associated cytochrome domain-containing protein</fullName>
    </recommendedName>
</protein>
<proteinExistence type="predicted"/>
<dbReference type="Pfam" id="PF14358">
    <property type="entry name" value="DUF4405"/>
    <property type="match status" value="1"/>
</dbReference>
<dbReference type="EMBL" id="CP001279">
    <property type="protein sequence ID" value="ACM93140.1"/>
    <property type="molecule type" value="Genomic_DNA"/>
</dbReference>
<dbReference type="AlphaFoldDB" id="B9L860"/>
<organism evidence="3 4">
    <name type="scientific">Nautilia profundicola (strain ATCC BAA-1463 / DSM 18972 / AmH)</name>
    <dbReference type="NCBI Taxonomy" id="598659"/>
    <lineage>
        <taxon>Bacteria</taxon>
        <taxon>Pseudomonadati</taxon>
        <taxon>Campylobacterota</taxon>
        <taxon>Epsilonproteobacteria</taxon>
        <taxon>Nautiliales</taxon>
        <taxon>Nautiliaceae</taxon>
        <taxon>Nautilia</taxon>
    </lineage>
</organism>
<accession>B9L860</accession>
<dbReference type="RefSeq" id="WP_015902192.1">
    <property type="nucleotide sequence ID" value="NC_012115.1"/>
</dbReference>
<name>B9L860_NAUPA</name>
<gene>
    <name evidence="3" type="ordered locus">NAMH_0395</name>
</gene>
<evidence type="ECO:0000313" key="3">
    <source>
        <dbReference type="EMBL" id="ACM93140.1"/>
    </source>
</evidence>
<keyword evidence="4" id="KW-1185">Reference proteome</keyword>
<feature type="transmembrane region" description="Helical" evidence="1">
    <location>
        <begin position="83"/>
        <end position="101"/>
    </location>
</feature>